<dbReference type="EMBL" id="CM044707">
    <property type="protein sequence ID" value="KAI5654218.1"/>
    <property type="molecule type" value="Genomic_DNA"/>
</dbReference>
<sequence>MEIIPNLFNSIGWVSLLTIDELYYPEMICEFYANLHKGRTEKVGNITHQWVLSRIAGRDITLIDGIRFYTKNKKYFDPNLYSERRFEEIFSKGEENEFWVYCHRAYTSYTILIHQMFVVWLLPYQDLSSFCGQDDSDEDDNNDEKNEEQEGMNVAEEESDTEPEVETHRREIRQKKRQEKMEEGSSSVDMAQVMARFIIMQSQLNSRLDDRDGKLQN</sequence>
<name>A0ACC0A482_CATRO</name>
<gene>
    <name evidence="1" type="ORF">M9H77_31405</name>
</gene>
<proteinExistence type="predicted"/>
<comment type="caution">
    <text evidence="1">The sequence shown here is derived from an EMBL/GenBank/DDBJ whole genome shotgun (WGS) entry which is preliminary data.</text>
</comment>
<dbReference type="Proteomes" id="UP001060085">
    <property type="component" value="Linkage Group LG07"/>
</dbReference>
<evidence type="ECO:0000313" key="1">
    <source>
        <dbReference type="EMBL" id="KAI5654218.1"/>
    </source>
</evidence>
<reference evidence="2" key="1">
    <citation type="journal article" date="2023" name="Nat. Plants">
        <title>Single-cell RNA sequencing provides a high-resolution roadmap for understanding the multicellular compartmentation of specialized metabolism.</title>
        <authorList>
            <person name="Sun S."/>
            <person name="Shen X."/>
            <person name="Li Y."/>
            <person name="Li Y."/>
            <person name="Wang S."/>
            <person name="Li R."/>
            <person name="Zhang H."/>
            <person name="Shen G."/>
            <person name="Guo B."/>
            <person name="Wei J."/>
            <person name="Xu J."/>
            <person name="St-Pierre B."/>
            <person name="Chen S."/>
            <person name="Sun C."/>
        </authorList>
    </citation>
    <scope>NUCLEOTIDE SEQUENCE [LARGE SCALE GENOMIC DNA]</scope>
</reference>
<keyword evidence="2" id="KW-1185">Reference proteome</keyword>
<organism evidence="1 2">
    <name type="scientific">Catharanthus roseus</name>
    <name type="common">Madagascar periwinkle</name>
    <name type="synonym">Vinca rosea</name>
    <dbReference type="NCBI Taxonomy" id="4058"/>
    <lineage>
        <taxon>Eukaryota</taxon>
        <taxon>Viridiplantae</taxon>
        <taxon>Streptophyta</taxon>
        <taxon>Embryophyta</taxon>
        <taxon>Tracheophyta</taxon>
        <taxon>Spermatophyta</taxon>
        <taxon>Magnoliopsida</taxon>
        <taxon>eudicotyledons</taxon>
        <taxon>Gunneridae</taxon>
        <taxon>Pentapetalae</taxon>
        <taxon>asterids</taxon>
        <taxon>lamiids</taxon>
        <taxon>Gentianales</taxon>
        <taxon>Apocynaceae</taxon>
        <taxon>Rauvolfioideae</taxon>
        <taxon>Vinceae</taxon>
        <taxon>Catharanthinae</taxon>
        <taxon>Catharanthus</taxon>
    </lineage>
</organism>
<accession>A0ACC0A482</accession>
<protein>
    <submittedName>
        <fullName evidence="1">Uncharacterized protein</fullName>
    </submittedName>
</protein>
<evidence type="ECO:0000313" key="2">
    <source>
        <dbReference type="Proteomes" id="UP001060085"/>
    </source>
</evidence>